<evidence type="ECO:0000313" key="2">
    <source>
        <dbReference type="EMBL" id="CAI6376832.1"/>
    </source>
</evidence>
<dbReference type="PANTHER" id="PTHR47018">
    <property type="entry name" value="CXC DOMAIN-CONTAINING PROTEIN-RELATED"/>
    <property type="match status" value="1"/>
</dbReference>
<name>A0AAV0Y9K5_9HEMI</name>
<keyword evidence="1" id="KW-0472">Membrane</keyword>
<protein>
    <submittedName>
        <fullName evidence="2">Uncharacterized protein</fullName>
    </submittedName>
</protein>
<sequence>MTTTKNTRRSDIPVFDFKQKCLLCEGDASDEFLKKEIKKPVQKRDRVHCVETLVFKDSLLETARDRNDKWSSDVILRVSNVSDLVAAEGRYHGACGKHFFKRISTQQSSKGRPENVEVTAAFDCVCNYIENNEDQCQFSLREILNDYKGYIPTEKILKKRLIDKYGQEIVIATGIKPVICFRNTGYTILTDNWYNSKKQNVEEERLRIVKAAADIIREDIRSMVYDLRNYPTPETFLDNVENDVPNSLQMLFNSIIKKKKCTDEDKCKTTTLSIAHSIIAATRPRSFLSPIQIGLGTLIYKKYGSKELLDVISTLIFAVLTIVSGYLRCPA</sequence>
<accession>A0AAV0Y9K5</accession>
<evidence type="ECO:0000313" key="3">
    <source>
        <dbReference type="Proteomes" id="UP001160148"/>
    </source>
</evidence>
<feature type="transmembrane region" description="Helical" evidence="1">
    <location>
        <begin position="308"/>
        <end position="327"/>
    </location>
</feature>
<dbReference type="AlphaFoldDB" id="A0AAV0Y9K5"/>
<keyword evidence="1" id="KW-1133">Transmembrane helix</keyword>
<comment type="caution">
    <text evidence="2">The sequence shown here is derived from an EMBL/GenBank/DDBJ whole genome shotgun (WGS) entry which is preliminary data.</text>
</comment>
<dbReference type="Proteomes" id="UP001160148">
    <property type="component" value="Unassembled WGS sequence"/>
</dbReference>
<reference evidence="2 3" key="1">
    <citation type="submission" date="2023-01" db="EMBL/GenBank/DDBJ databases">
        <authorList>
            <person name="Whitehead M."/>
        </authorList>
    </citation>
    <scope>NUCLEOTIDE SEQUENCE [LARGE SCALE GENOMIC DNA]</scope>
</reference>
<proteinExistence type="predicted"/>
<gene>
    <name evidence="2" type="ORF">MEUPH1_LOCUS30164</name>
</gene>
<dbReference type="EMBL" id="CARXXK010001583">
    <property type="protein sequence ID" value="CAI6376832.1"/>
    <property type="molecule type" value="Genomic_DNA"/>
</dbReference>
<organism evidence="2 3">
    <name type="scientific">Macrosiphum euphorbiae</name>
    <name type="common">potato aphid</name>
    <dbReference type="NCBI Taxonomy" id="13131"/>
    <lineage>
        <taxon>Eukaryota</taxon>
        <taxon>Metazoa</taxon>
        <taxon>Ecdysozoa</taxon>
        <taxon>Arthropoda</taxon>
        <taxon>Hexapoda</taxon>
        <taxon>Insecta</taxon>
        <taxon>Pterygota</taxon>
        <taxon>Neoptera</taxon>
        <taxon>Paraneoptera</taxon>
        <taxon>Hemiptera</taxon>
        <taxon>Sternorrhyncha</taxon>
        <taxon>Aphidomorpha</taxon>
        <taxon>Aphidoidea</taxon>
        <taxon>Aphididae</taxon>
        <taxon>Macrosiphini</taxon>
        <taxon>Macrosiphum</taxon>
    </lineage>
</organism>
<evidence type="ECO:0000256" key="1">
    <source>
        <dbReference type="SAM" id="Phobius"/>
    </source>
</evidence>
<dbReference type="PANTHER" id="PTHR47018:SF4">
    <property type="match status" value="1"/>
</dbReference>
<keyword evidence="3" id="KW-1185">Reference proteome</keyword>
<keyword evidence="1" id="KW-0812">Transmembrane</keyword>